<sequence length="599" mass="63123">MSSSYRRRAAQAGLLAVTLVAGFLNASPAQAVTGGTAVTDASFGFVAKVDVGSLERSCSGSLVDAWWVLTAKSCFSFNGQAVVAGKPTKPTTVTVGRPTLTATTGAVVPAFRIVPHPDRDLVLVRLSGRVDVTPVALGAAPTVGEQLTGAGFGRTASAWVPDQLHSGSFGVQAVGSSTLNILGSGQAGICRGDLGGPTVRMVSGKPQLVGVHHSSWQGGCLAETETRRDAVDTRVDDLASWFATTMPQGVSTDTYEDVNFLYTYDPGEAAPVTFPATSTGGFGNPIGSWKSTEKRYNRDRVKVFNDDFDGDGVKDVVALSTAADGSFAIDTFITGPDGKYGAPLRSWTAPAGWGHITSMKMASGDFNGDGRADLTAFYGYLSGTGDEAWINWIARPDGGFDAPVEAWRASTFGNWNSVSVFAGDVNGDGRDDASLFYAYANGSMAILTWPGQADGKFSTSYTAWSTPSDKPFAALSAMKVMDGDFNGDGRDDVAVLKYVGSSSTSLHTFTGKADGTFNAPAASWSSTSFGHFASMKLAVGDYNGDKRDDLAVLYRFANDTTSMNTFTSTPSGGFNIPFGSWRDDPRSFGWWLNMRFDGE</sequence>
<gene>
    <name evidence="4" type="ORF">GA0070612_5794</name>
</gene>
<keyword evidence="5" id="KW-1185">Reference proteome</keyword>
<reference evidence="5" key="1">
    <citation type="submission" date="2016-06" db="EMBL/GenBank/DDBJ databases">
        <authorList>
            <person name="Varghese N."/>
            <person name="Submissions Spin"/>
        </authorList>
    </citation>
    <scope>NUCLEOTIDE SEQUENCE [LARGE SCALE GENOMIC DNA]</scope>
    <source>
        <strain evidence="5">DSM 45160</strain>
    </source>
</reference>
<dbReference type="Pfam" id="PF13517">
    <property type="entry name" value="FG-GAP_3"/>
    <property type="match status" value="1"/>
</dbReference>
<feature type="domain" description="Peptidase S1" evidence="3">
    <location>
        <begin position="32"/>
        <end position="247"/>
    </location>
</feature>
<dbReference type="Gene3D" id="2.40.10.10">
    <property type="entry name" value="Trypsin-like serine proteases"/>
    <property type="match status" value="1"/>
</dbReference>
<dbReference type="InterPro" id="IPR001254">
    <property type="entry name" value="Trypsin_dom"/>
</dbReference>
<dbReference type="InterPro" id="IPR043504">
    <property type="entry name" value="Peptidase_S1_PA_chymotrypsin"/>
</dbReference>
<dbReference type="PANTHER" id="PTHR24260:SF136">
    <property type="entry name" value="GH08193P-RELATED"/>
    <property type="match status" value="1"/>
</dbReference>
<proteinExistence type="predicted"/>
<dbReference type="Pfam" id="PF00089">
    <property type="entry name" value="Trypsin"/>
    <property type="match status" value="1"/>
</dbReference>
<dbReference type="GO" id="GO:0006508">
    <property type="term" value="P:proteolysis"/>
    <property type="evidence" value="ECO:0007669"/>
    <property type="project" value="InterPro"/>
</dbReference>
<accession>A0A1C4Z4Z1</accession>
<feature type="chain" id="PRO_5008709869" evidence="2">
    <location>
        <begin position="32"/>
        <end position="599"/>
    </location>
</feature>
<dbReference type="Proteomes" id="UP000198224">
    <property type="component" value="Chromosome I"/>
</dbReference>
<dbReference type="EMBL" id="LT607409">
    <property type="protein sequence ID" value="SCF27976.1"/>
    <property type="molecule type" value="Genomic_DNA"/>
</dbReference>
<organism evidence="4 5">
    <name type="scientific">Micromonospora chokoriensis</name>
    <dbReference type="NCBI Taxonomy" id="356851"/>
    <lineage>
        <taxon>Bacteria</taxon>
        <taxon>Bacillati</taxon>
        <taxon>Actinomycetota</taxon>
        <taxon>Actinomycetes</taxon>
        <taxon>Micromonosporales</taxon>
        <taxon>Micromonosporaceae</taxon>
        <taxon>Micromonospora</taxon>
    </lineage>
</organism>
<evidence type="ECO:0000259" key="3">
    <source>
        <dbReference type="PROSITE" id="PS50240"/>
    </source>
</evidence>
<dbReference type="InterPro" id="IPR051333">
    <property type="entry name" value="CLIP_Serine_Protease"/>
</dbReference>
<dbReference type="InterPro" id="IPR028994">
    <property type="entry name" value="Integrin_alpha_N"/>
</dbReference>
<evidence type="ECO:0000313" key="5">
    <source>
        <dbReference type="Proteomes" id="UP000198224"/>
    </source>
</evidence>
<evidence type="ECO:0000313" key="4">
    <source>
        <dbReference type="EMBL" id="SCF27976.1"/>
    </source>
</evidence>
<dbReference type="InterPro" id="IPR013517">
    <property type="entry name" value="FG-GAP"/>
</dbReference>
<dbReference type="SMART" id="SM00020">
    <property type="entry name" value="Tryp_SPc"/>
    <property type="match status" value="1"/>
</dbReference>
<dbReference type="InterPro" id="IPR001314">
    <property type="entry name" value="Peptidase_S1A"/>
</dbReference>
<dbReference type="Gene3D" id="2.40.128.340">
    <property type="match status" value="4"/>
</dbReference>
<dbReference type="SUPFAM" id="SSF69318">
    <property type="entry name" value="Integrin alpha N-terminal domain"/>
    <property type="match status" value="1"/>
</dbReference>
<dbReference type="SUPFAM" id="SSF50494">
    <property type="entry name" value="Trypsin-like serine proteases"/>
    <property type="match status" value="1"/>
</dbReference>
<keyword evidence="1 2" id="KW-0732">Signal</keyword>
<dbReference type="InterPro" id="IPR009003">
    <property type="entry name" value="Peptidase_S1_PA"/>
</dbReference>
<feature type="signal peptide" evidence="2">
    <location>
        <begin position="1"/>
        <end position="31"/>
    </location>
</feature>
<evidence type="ECO:0000256" key="2">
    <source>
        <dbReference type="SAM" id="SignalP"/>
    </source>
</evidence>
<evidence type="ECO:0000256" key="1">
    <source>
        <dbReference type="ARBA" id="ARBA00022729"/>
    </source>
</evidence>
<dbReference type="PRINTS" id="PR00722">
    <property type="entry name" value="CHYMOTRYPSIN"/>
</dbReference>
<dbReference type="PANTHER" id="PTHR24260">
    <property type="match status" value="1"/>
</dbReference>
<dbReference type="AlphaFoldDB" id="A0A1C4Z4Z1"/>
<name>A0A1C4Z4Z1_9ACTN</name>
<protein>
    <submittedName>
        <fullName evidence="4">Repeat domain-containing protein</fullName>
    </submittedName>
</protein>
<dbReference type="GO" id="GO:0004252">
    <property type="term" value="F:serine-type endopeptidase activity"/>
    <property type="evidence" value="ECO:0007669"/>
    <property type="project" value="InterPro"/>
</dbReference>
<dbReference type="PROSITE" id="PS50240">
    <property type="entry name" value="TRYPSIN_DOM"/>
    <property type="match status" value="1"/>
</dbReference>